<keyword evidence="9" id="KW-1185">Reference proteome</keyword>
<evidence type="ECO:0000256" key="3">
    <source>
        <dbReference type="ARBA" id="ARBA00022737"/>
    </source>
</evidence>
<keyword evidence="4" id="KW-0325">Glycoprotein</keyword>
<accession>A0A087UVJ0</accession>
<evidence type="ECO:0000256" key="5">
    <source>
        <dbReference type="PROSITE-ProRule" id="PRU01201"/>
    </source>
</evidence>
<dbReference type="InterPro" id="IPR039005">
    <property type="entry name" value="CSPG_rpt"/>
</dbReference>
<evidence type="ECO:0000256" key="1">
    <source>
        <dbReference type="ARBA" id="ARBA00022723"/>
    </source>
</evidence>
<dbReference type="GO" id="GO:0009653">
    <property type="term" value="P:anatomical structure morphogenesis"/>
    <property type="evidence" value="ECO:0007669"/>
    <property type="project" value="TreeGrafter"/>
</dbReference>
<evidence type="ECO:0000313" key="8">
    <source>
        <dbReference type="EMBL" id="KFM81379.1"/>
    </source>
</evidence>
<dbReference type="Proteomes" id="UP000054359">
    <property type="component" value="Unassembled WGS sequence"/>
</dbReference>
<name>A0A087UVJ0_STEMI</name>
<dbReference type="Pfam" id="PF16184">
    <property type="entry name" value="Cadherin_3"/>
    <property type="match status" value="2"/>
</dbReference>
<dbReference type="PANTHER" id="PTHR45739:SF8">
    <property type="entry name" value="FRAS1-RELATED EXTRACELLULAR MATRIX PROTEIN 1"/>
    <property type="match status" value="1"/>
</dbReference>
<dbReference type="EMBL" id="KK121845">
    <property type="protein sequence ID" value="KFM81379.1"/>
    <property type="molecule type" value="Genomic_DNA"/>
</dbReference>
<dbReference type="STRING" id="407821.A0A087UVJ0"/>
<keyword evidence="3" id="KW-0677">Repeat</keyword>
<evidence type="ECO:0000256" key="6">
    <source>
        <dbReference type="SAM" id="SignalP"/>
    </source>
</evidence>
<gene>
    <name evidence="8" type="ORF">X975_04183</name>
</gene>
<feature type="domain" description="FRAS1-related extracellular matrix protein N-terminal" evidence="7">
    <location>
        <begin position="32"/>
        <end position="233"/>
    </location>
</feature>
<evidence type="ECO:0000256" key="4">
    <source>
        <dbReference type="ARBA" id="ARBA00023180"/>
    </source>
</evidence>
<reference evidence="8 9" key="1">
    <citation type="submission" date="2013-11" db="EMBL/GenBank/DDBJ databases">
        <title>Genome sequencing of Stegodyphus mimosarum.</title>
        <authorList>
            <person name="Bechsgaard J."/>
        </authorList>
    </citation>
    <scope>NUCLEOTIDE SEQUENCE [LARGE SCALE GENOMIC DNA]</scope>
</reference>
<feature type="non-terminal residue" evidence="8">
    <location>
        <position position="506"/>
    </location>
</feature>
<dbReference type="GO" id="GO:0046872">
    <property type="term" value="F:metal ion binding"/>
    <property type="evidence" value="ECO:0007669"/>
    <property type="project" value="UniProtKB-KW"/>
</dbReference>
<dbReference type="PROSITE" id="PS51854">
    <property type="entry name" value="CSPG"/>
    <property type="match status" value="2"/>
</dbReference>
<keyword evidence="1" id="KW-0479">Metal-binding</keyword>
<sequence length="506" mass="56485">MLFPFCITFFVAVNFAEAQKRHLPNPIADTDIVQVNAGISVPFGRSVYIDPELDLNIRVRPGDRCTIRVIQNDPLSQRPGKLTPIHFPCQFGHEEVQYSHYGARSPAQDKVKLMIRYDSHNDTLIIPVVVNVQVLFEQLEVVTKNIPLSVDKLRGLSNPIDSKVLQFTYDRGQQVCKVTILSAASGLPSYGELINDSSDGLMQDCDALLKSDIRYQHTSQNETPNRDYIPMVVELSDTDGNLIKQEYFQMMVRIKEGEENTAPQLSFSALLLMDVNQFVMTAITPNILIAEDLETPSDKLIFNITNPLGYGEGSIVSTDDQNVPITSFYQKDLNDLKIAYKPPASDSDVRRFYLVEMEVVDSEGLTSDPFSLTIVVNPMNTLAPLATKNAGLVLFEGQSRRLQSSKNLEISDEDNIDDVTISVVGGLKHGRLLLMGTPVKHFTPADLDAGLVIYEHDGSDTYSDNIIFRLNDRKHQVEFLFPVTVYPEDDDAPILNVNTGLTITRG</sequence>
<dbReference type="InterPro" id="IPR045658">
    <property type="entry name" value="FRAS1-rel_N"/>
</dbReference>
<dbReference type="PANTHER" id="PTHR45739">
    <property type="entry name" value="MATRIX PROTEIN, PUTATIVE-RELATED"/>
    <property type="match status" value="1"/>
</dbReference>
<keyword evidence="2 6" id="KW-0732">Signal</keyword>
<organism evidence="8 9">
    <name type="scientific">Stegodyphus mimosarum</name>
    <name type="common">African social velvet spider</name>
    <dbReference type="NCBI Taxonomy" id="407821"/>
    <lineage>
        <taxon>Eukaryota</taxon>
        <taxon>Metazoa</taxon>
        <taxon>Ecdysozoa</taxon>
        <taxon>Arthropoda</taxon>
        <taxon>Chelicerata</taxon>
        <taxon>Arachnida</taxon>
        <taxon>Araneae</taxon>
        <taxon>Araneomorphae</taxon>
        <taxon>Entelegynae</taxon>
        <taxon>Eresoidea</taxon>
        <taxon>Eresidae</taxon>
        <taxon>Stegodyphus</taxon>
    </lineage>
</organism>
<feature type="repeat" description="CSPG" evidence="5">
    <location>
        <begin position="262"/>
        <end position="357"/>
    </location>
</feature>
<protein>
    <submittedName>
        <fullName evidence="8">Extracellular matrix protein 3</fullName>
    </submittedName>
</protein>
<dbReference type="AlphaFoldDB" id="A0A087UVJ0"/>
<evidence type="ECO:0000259" key="7">
    <source>
        <dbReference type="Pfam" id="PF19309"/>
    </source>
</evidence>
<dbReference type="Pfam" id="PF19309">
    <property type="entry name" value="Frem_N"/>
    <property type="match status" value="1"/>
</dbReference>
<evidence type="ECO:0000313" key="9">
    <source>
        <dbReference type="Proteomes" id="UP000054359"/>
    </source>
</evidence>
<evidence type="ECO:0000256" key="2">
    <source>
        <dbReference type="ARBA" id="ARBA00022729"/>
    </source>
</evidence>
<feature type="chain" id="PRO_5001831012" evidence="6">
    <location>
        <begin position="19"/>
        <end position="506"/>
    </location>
</feature>
<feature type="signal peptide" evidence="6">
    <location>
        <begin position="1"/>
        <end position="18"/>
    </location>
</feature>
<feature type="repeat" description="CSPG" evidence="5">
    <location>
        <begin position="383"/>
        <end position="471"/>
    </location>
</feature>
<dbReference type="OrthoDB" id="430044at2759"/>
<dbReference type="InterPro" id="IPR051561">
    <property type="entry name" value="FRAS1_ECM"/>
</dbReference>
<dbReference type="OMA" id="WRSSAHE"/>
<proteinExistence type="predicted"/>